<evidence type="ECO:0000313" key="3">
    <source>
        <dbReference type="EMBL" id="NEK21608.1"/>
    </source>
</evidence>
<name>A0A6P0C8Y2_9RHOB</name>
<feature type="domain" description="Glycosyl transferase family 1" evidence="2">
    <location>
        <begin position="223"/>
        <end position="367"/>
    </location>
</feature>
<reference evidence="3 4" key="1">
    <citation type="submission" date="2020-01" db="EMBL/GenBank/DDBJ databases">
        <title>Sulfitobacter sediminilitoris sp. nov., isolated from a tidal flat.</title>
        <authorList>
            <person name="Park S."/>
            <person name="Yoon J.-H."/>
        </authorList>
    </citation>
    <scope>NUCLEOTIDE SEQUENCE [LARGE SCALE GENOMIC DNA]</scope>
    <source>
        <strain evidence="3 4">JBTF-M27</strain>
    </source>
</reference>
<dbReference type="Proteomes" id="UP000468591">
    <property type="component" value="Unassembled WGS sequence"/>
</dbReference>
<dbReference type="GO" id="GO:0009103">
    <property type="term" value="P:lipopolysaccharide biosynthetic process"/>
    <property type="evidence" value="ECO:0007669"/>
    <property type="project" value="TreeGrafter"/>
</dbReference>
<dbReference type="EMBL" id="JAABNT010000002">
    <property type="protein sequence ID" value="NEK21608.1"/>
    <property type="molecule type" value="Genomic_DNA"/>
</dbReference>
<evidence type="ECO:0000256" key="1">
    <source>
        <dbReference type="ARBA" id="ARBA00022679"/>
    </source>
</evidence>
<dbReference type="PANTHER" id="PTHR46401">
    <property type="entry name" value="GLYCOSYLTRANSFERASE WBBK-RELATED"/>
    <property type="match status" value="1"/>
</dbReference>
<keyword evidence="1 3" id="KW-0808">Transferase</keyword>
<proteinExistence type="predicted"/>
<comment type="caution">
    <text evidence="3">The sequence shown here is derived from an EMBL/GenBank/DDBJ whole genome shotgun (WGS) entry which is preliminary data.</text>
</comment>
<gene>
    <name evidence="3" type="ORF">GV827_04215</name>
</gene>
<protein>
    <submittedName>
        <fullName evidence="3">Glycosyltransferase</fullName>
    </submittedName>
</protein>
<evidence type="ECO:0000259" key="2">
    <source>
        <dbReference type="Pfam" id="PF00534"/>
    </source>
</evidence>
<dbReference type="Gene3D" id="3.40.50.2000">
    <property type="entry name" value="Glycogen Phosphorylase B"/>
    <property type="match status" value="1"/>
</dbReference>
<dbReference type="AlphaFoldDB" id="A0A6P0C8Y2"/>
<sequence length="392" mass="43608">MDLTRRLRRAGRVPTGVDRVEQAYLNRFIEDDVPAYALMRTAFGYVMLDVGGMRAFHDRVVGAKNWGHPDLLSRLPRGRDQALMQAETDVRRLAVGRCVPARLRQMLTRLLSDGFDYFNVGHSNLTERVLRSVSYAQGRTHVLIHDVIPLEHPNFQRSGTVRPFREKLQRVARLADSVIYNSDDTRRRAEAQMRSWGRVPPSIVAHLGTMMPTPDPSGLPQGLPPAQPYFVTVGTIEPRKNHAFLLDLWEQMGSDAPPLLICGSRGWNNDAVFARLDALPPDSPVTELPGLSDAALAALIQQSAGMLFPSFAEGYGLPPTEALMLGSRVLCNDLAVLHEVLDTYATFAPVSDTENWLKTMNSWKNSPSEAVSGAGFEGPEWSDHFKTVLRLT</sequence>
<evidence type="ECO:0000313" key="4">
    <source>
        <dbReference type="Proteomes" id="UP000468591"/>
    </source>
</evidence>
<organism evidence="3 4">
    <name type="scientific">Sulfitobacter sediminilitoris</name>
    <dbReference type="NCBI Taxonomy" id="2698830"/>
    <lineage>
        <taxon>Bacteria</taxon>
        <taxon>Pseudomonadati</taxon>
        <taxon>Pseudomonadota</taxon>
        <taxon>Alphaproteobacteria</taxon>
        <taxon>Rhodobacterales</taxon>
        <taxon>Roseobacteraceae</taxon>
        <taxon>Sulfitobacter</taxon>
    </lineage>
</organism>
<dbReference type="PANTHER" id="PTHR46401:SF2">
    <property type="entry name" value="GLYCOSYLTRANSFERASE WBBK-RELATED"/>
    <property type="match status" value="1"/>
</dbReference>
<dbReference type="InterPro" id="IPR001296">
    <property type="entry name" value="Glyco_trans_1"/>
</dbReference>
<keyword evidence="4" id="KW-1185">Reference proteome</keyword>
<dbReference type="SUPFAM" id="SSF53756">
    <property type="entry name" value="UDP-Glycosyltransferase/glycogen phosphorylase"/>
    <property type="match status" value="1"/>
</dbReference>
<dbReference type="Pfam" id="PF00534">
    <property type="entry name" value="Glycos_transf_1"/>
    <property type="match status" value="1"/>
</dbReference>
<dbReference type="GO" id="GO:0016757">
    <property type="term" value="F:glycosyltransferase activity"/>
    <property type="evidence" value="ECO:0007669"/>
    <property type="project" value="InterPro"/>
</dbReference>
<dbReference type="RefSeq" id="WP_164352453.1">
    <property type="nucleotide sequence ID" value="NZ_JBHSVZ010000001.1"/>
</dbReference>
<accession>A0A6P0C8Y2</accession>